<dbReference type="PROSITE" id="PS50983">
    <property type="entry name" value="FE_B12_PBP"/>
    <property type="match status" value="1"/>
</dbReference>
<gene>
    <name evidence="3" type="ORF">CQ14_29895</name>
</gene>
<evidence type="ECO:0000259" key="2">
    <source>
        <dbReference type="PROSITE" id="PS50983"/>
    </source>
</evidence>
<proteinExistence type="predicted"/>
<dbReference type="InterPro" id="IPR050902">
    <property type="entry name" value="ABC_Transporter_SBP"/>
</dbReference>
<dbReference type="Pfam" id="PF01497">
    <property type="entry name" value="Peripla_BP_2"/>
    <property type="match status" value="1"/>
</dbReference>
<dbReference type="EMBL" id="LLYB01000106">
    <property type="protein sequence ID" value="KRR18366.1"/>
    <property type="molecule type" value="Genomic_DNA"/>
</dbReference>
<feature type="chain" id="PRO_5006444016" evidence="1">
    <location>
        <begin position="25"/>
        <end position="317"/>
    </location>
</feature>
<evidence type="ECO:0000313" key="3">
    <source>
        <dbReference type="EMBL" id="KRR18366.1"/>
    </source>
</evidence>
<evidence type="ECO:0000313" key="4">
    <source>
        <dbReference type="Proteomes" id="UP000051660"/>
    </source>
</evidence>
<dbReference type="RefSeq" id="WP_057861603.1">
    <property type="nucleotide sequence ID" value="NZ_LLYB01000106.1"/>
</dbReference>
<sequence length="317" mass="32976">MTICRTLAVSVAAGCFLLGGVALAAGITVHDARDRDVTIGDSGRIVSIGGAITEILYALGFEDRLAGVDSTSLYPAAALRDKPNVGYMRQLSAEGVLGLNPSLVLAVQGSGPKETMDVLDAAKVPLVLVPETFSEQGLIEKIKLVGHAMGADSRAECLTAAVSGDLAQLRELRARVTKPVRVMFVMSLLNGRAMAAGKNTAANEIIALAGGVNAIDGYEGYKPINDEAIVAAKPDVVLSIQRGKDSLDAEAVYVHPAFALTPAAANRAFISMEGLYLLGFGPRTAAAARDLSVKLYPALAPQAEKFEPAALTANCRS</sequence>
<dbReference type="Proteomes" id="UP000051660">
    <property type="component" value="Unassembled WGS sequence"/>
</dbReference>
<dbReference type="AlphaFoldDB" id="A0A0R3MFM9"/>
<dbReference type="PANTHER" id="PTHR30535:SF4">
    <property type="entry name" value="HEMIN-BINDING PERIPLASMIC PROTEIN HMUT"/>
    <property type="match status" value="1"/>
</dbReference>
<protein>
    <submittedName>
        <fullName evidence="3">Hemin ABC transporter substrate-binding protein</fullName>
    </submittedName>
</protein>
<dbReference type="PANTHER" id="PTHR30535">
    <property type="entry name" value="VITAMIN B12-BINDING PROTEIN"/>
    <property type="match status" value="1"/>
</dbReference>
<organism evidence="3 4">
    <name type="scientific">Bradyrhizobium lablabi</name>
    <dbReference type="NCBI Taxonomy" id="722472"/>
    <lineage>
        <taxon>Bacteria</taxon>
        <taxon>Pseudomonadati</taxon>
        <taxon>Pseudomonadota</taxon>
        <taxon>Alphaproteobacteria</taxon>
        <taxon>Hyphomicrobiales</taxon>
        <taxon>Nitrobacteraceae</taxon>
        <taxon>Bradyrhizobium</taxon>
    </lineage>
</organism>
<reference evidence="3 4" key="1">
    <citation type="submission" date="2014-03" db="EMBL/GenBank/DDBJ databases">
        <title>Bradyrhizobium valentinum sp. nov., isolated from effective nodules of Lupinus mariae-josephae, a lupine endemic of basic-lime soils in Eastern Spain.</title>
        <authorList>
            <person name="Duran D."/>
            <person name="Rey L."/>
            <person name="Navarro A."/>
            <person name="Busquets A."/>
            <person name="Imperial J."/>
            <person name="Ruiz-Argueso T."/>
        </authorList>
    </citation>
    <scope>NUCLEOTIDE SEQUENCE [LARGE SCALE GENOMIC DNA]</scope>
    <source>
        <strain evidence="3 4">CCBAU 23086</strain>
    </source>
</reference>
<dbReference type="InterPro" id="IPR002491">
    <property type="entry name" value="ABC_transptr_periplasmic_BD"/>
</dbReference>
<name>A0A0R3MFM9_9BRAD</name>
<evidence type="ECO:0000256" key="1">
    <source>
        <dbReference type="SAM" id="SignalP"/>
    </source>
</evidence>
<keyword evidence="1" id="KW-0732">Signal</keyword>
<dbReference type="OrthoDB" id="9797736at2"/>
<dbReference type="CDD" id="cd01149">
    <property type="entry name" value="HutB"/>
    <property type="match status" value="1"/>
</dbReference>
<dbReference type="Gene3D" id="3.40.50.1980">
    <property type="entry name" value="Nitrogenase molybdenum iron protein domain"/>
    <property type="match status" value="2"/>
</dbReference>
<dbReference type="SUPFAM" id="SSF53807">
    <property type="entry name" value="Helical backbone' metal receptor"/>
    <property type="match status" value="1"/>
</dbReference>
<comment type="caution">
    <text evidence="3">The sequence shown here is derived from an EMBL/GenBank/DDBJ whole genome shotgun (WGS) entry which is preliminary data.</text>
</comment>
<feature type="signal peptide" evidence="1">
    <location>
        <begin position="1"/>
        <end position="24"/>
    </location>
</feature>
<accession>A0A0R3MFM9</accession>
<feature type="domain" description="Fe/B12 periplasmic-binding" evidence="2">
    <location>
        <begin position="44"/>
        <end position="299"/>
    </location>
</feature>